<proteinExistence type="predicted"/>
<feature type="region of interest" description="Disordered" evidence="1">
    <location>
        <begin position="162"/>
        <end position="195"/>
    </location>
</feature>
<comment type="caution">
    <text evidence="3">The sequence shown here is derived from an EMBL/GenBank/DDBJ whole genome shotgun (WGS) entry which is preliminary data.</text>
</comment>
<gene>
    <name evidence="3" type="ORF">SYYSPA8_34935</name>
</gene>
<dbReference type="RefSeq" id="WP_323451542.1">
    <property type="nucleotide sequence ID" value="NZ_BSBI01000021.1"/>
</dbReference>
<dbReference type="SUPFAM" id="SSF160631">
    <property type="entry name" value="SMI1/KNR4-like"/>
    <property type="match status" value="1"/>
</dbReference>
<sequence length="195" mass="21008">MNDFEELIARVAAASAAGGRLRPPVSAAELAEAERALGFPLHPLLAALYWRVGNGGFGPDEAVLPLSRVPGPAAEAGAVDEYTDRTPPSEAEPWWSWPEGVLPILDWGCAMFACVDCRSPDGTVLLFEPNAITDEDVSTAWFVDAGSLAAWLETWLDGRGWYEEEAPDGDSGMAPWTEGPSRLAQDRQTGRPVDR</sequence>
<dbReference type="Gene3D" id="3.40.1580.10">
    <property type="entry name" value="SMI1/KNR4-like"/>
    <property type="match status" value="1"/>
</dbReference>
<feature type="domain" description="Knr4/Smi1-like" evidence="2">
    <location>
        <begin position="24"/>
        <end position="158"/>
    </location>
</feature>
<evidence type="ECO:0000313" key="4">
    <source>
        <dbReference type="Proteomes" id="UP001291653"/>
    </source>
</evidence>
<dbReference type="EMBL" id="BSBI01000021">
    <property type="protein sequence ID" value="GLF99606.1"/>
    <property type="molecule type" value="Genomic_DNA"/>
</dbReference>
<feature type="compositionally biased region" description="Basic and acidic residues" evidence="1">
    <location>
        <begin position="184"/>
        <end position="195"/>
    </location>
</feature>
<dbReference type="Proteomes" id="UP001291653">
    <property type="component" value="Unassembled WGS sequence"/>
</dbReference>
<dbReference type="InterPro" id="IPR018958">
    <property type="entry name" value="Knr4/Smi1-like_dom"/>
</dbReference>
<organism evidence="3 4">
    <name type="scientific">Streptomyces yaizuensis</name>
    <dbReference type="NCBI Taxonomy" id="2989713"/>
    <lineage>
        <taxon>Bacteria</taxon>
        <taxon>Bacillati</taxon>
        <taxon>Actinomycetota</taxon>
        <taxon>Actinomycetes</taxon>
        <taxon>Kitasatosporales</taxon>
        <taxon>Streptomycetaceae</taxon>
        <taxon>Streptomyces</taxon>
    </lineage>
</organism>
<protein>
    <submittedName>
        <fullName evidence="3">SMI1/KNR4 family protein</fullName>
    </submittedName>
</protein>
<name>A0ABQ5PBK2_9ACTN</name>
<evidence type="ECO:0000313" key="3">
    <source>
        <dbReference type="EMBL" id="GLF99606.1"/>
    </source>
</evidence>
<dbReference type="SMART" id="SM00860">
    <property type="entry name" value="SMI1_KNR4"/>
    <property type="match status" value="1"/>
</dbReference>
<evidence type="ECO:0000256" key="1">
    <source>
        <dbReference type="SAM" id="MobiDB-lite"/>
    </source>
</evidence>
<keyword evidence="4" id="KW-1185">Reference proteome</keyword>
<dbReference type="InterPro" id="IPR037883">
    <property type="entry name" value="Knr4/Smi1-like_sf"/>
</dbReference>
<accession>A0ABQ5PBK2</accession>
<reference evidence="3 4" key="1">
    <citation type="submission" date="2022-10" db="EMBL/GenBank/DDBJ databases">
        <title>Draft genome sequence of Streptomyces sp. YSPA8.</title>
        <authorList>
            <person name="Moriuchi R."/>
            <person name="Dohra H."/>
            <person name="Yamamura H."/>
            <person name="Kodani S."/>
        </authorList>
    </citation>
    <scope>NUCLEOTIDE SEQUENCE [LARGE SCALE GENOMIC DNA]</scope>
    <source>
        <strain evidence="3 4">YSPA8</strain>
    </source>
</reference>
<dbReference type="Pfam" id="PF09346">
    <property type="entry name" value="SMI1_KNR4"/>
    <property type="match status" value="1"/>
</dbReference>
<evidence type="ECO:0000259" key="2">
    <source>
        <dbReference type="SMART" id="SM00860"/>
    </source>
</evidence>